<dbReference type="KEGG" id="abat:CFX1CAM_1331"/>
<keyword evidence="2" id="KW-1185">Reference proteome</keyword>
<dbReference type="Proteomes" id="UP000195514">
    <property type="component" value="Chromosome I"/>
</dbReference>
<proteinExistence type="predicted"/>
<organism evidence="1 2">
    <name type="scientific">Candidatus Brevifilum fermentans</name>
    <dbReference type="NCBI Taxonomy" id="1986204"/>
    <lineage>
        <taxon>Bacteria</taxon>
        <taxon>Bacillati</taxon>
        <taxon>Chloroflexota</taxon>
        <taxon>Anaerolineae</taxon>
        <taxon>Anaerolineales</taxon>
        <taxon>Anaerolineaceae</taxon>
        <taxon>Candidatus Brevifilum</taxon>
    </lineage>
</organism>
<evidence type="ECO:0000313" key="2">
    <source>
        <dbReference type="Proteomes" id="UP000195514"/>
    </source>
</evidence>
<protein>
    <submittedName>
        <fullName evidence="1">Uncharacterized protein</fullName>
    </submittedName>
</protein>
<dbReference type="EMBL" id="LT859958">
    <property type="protein sequence ID" value="SMX54396.1"/>
    <property type="molecule type" value="Genomic_DNA"/>
</dbReference>
<dbReference type="AlphaFoldDB" id="A0A1Y6K4C3"/>
<reference evidence="2" key="1">
    <citation type="submission" date="2017-05" db="EMBL/GenBank/DDBJ databases">
        <authorList>
            <person name="Kirkegaard R."/>
            <person name="Mcilroy J S."/>
        </authorList>
    </citation>
    <scope>NUCLEOTIDE SEQUENCE [LARGE SCALE GENOMIC DNA]</scope>
</reference>
<sequence>MLFTSKRTSVHLHLISKSDIYLKASMVIVSFLREIDIHKNQFPDKIST</sequence>
<evidence type="ECO:0000313" key="1">
    <source>
        <dbReference type="EMBL" id="SMX54396.1"/>
    </source>
</evidence>
<name>A0A1Y6K4C3_9CHLR</name>
<gene>
    <name evidence="1" type="ORF">CFX1CAM_1331</name>
</gene>
<accession>A0A1Y6K4C3</accession>